<evidence type="ECO:0000256" key="2">
    <source>
        <dbReference type="ARBA" id="ARBA00023125"/>
    </source>
</evidence>
<feature type="domain" description="HTH araC/xylS-type" evidence="4">
    <location>
        <begin position="229"/>
        <end position="327"/>
    </location>
</feature>
<keyword evidence="2" id="KW-0238">DNA-binding</keyword>
<gene>
    <name evidence="5" type="ORF">HQ603_14125</name>
</gene>
<accession>A0ABS7P637</accession>
<dbReference type="SMART" id="SM00342">
    <property type="entry name" value="HTH_ARAC"/>
    <property type="match status" value="1"/>
</dbReference>
<dbReference type="InterPro" id="IPR029062">
    <property type="entry name" value="Class_I_gatase-like"/>
</dbReference>
<dbReference type="InterPro" id="IPR009057">
    <property type="entry name" value="Homeodomain-like_sf"/>
</dbReference>
<evidence type="ECO:0000259" key="4">
    <source>
        <dbReference type="PROSITE" id="PS01124"/>
    </source>
</evidence>
<name>A0ABS7P637_9NOCA</name>
<evidence type="ECO:0000256" key="3">
    <source>
        <dbReference type="ARBA" id="ARBA00023163"/>
    </source>
</evidence>
<dbReference type="Pfam" id="PF01965">
    <property type="entry name" value="DJ-1_PfpI"/>
    <property type="match status" value="1"/>
</dbReference>
<organism evidence="5 6">
    <name type="scientific">Rhodococcoides corynebacterioides</name>
    <dbReference type="NCBI Taxonomy" id="53972"/>
    <lineage>
        <taxon>Bacteria</taxon>
        <taxon>Bacillati</taxon>
        <taxon>Actinomycetota</taxon>
        <taxon>Actinomycetes</taxon>
        <taxon>Mycobacteriales</taxon>
        <taxon>Nocardiaceae</taxon>
        <taxon>Rhodococcoides</taxon>
    </lineage>
</organism>
<dbReference type="SUPFAM" id="SSF46689">
    <property type="entry name" value="Homeodomain-like"/>
    <property type="match status" value="2"/>
</dbReference>
<dbReference type="SUPFAM" id="SSF52317">
    <property type="entry name" value="Class I glutamine amidotransferase-like"/>
    <property type="match status" value="1"/>
</dbReference>
<dbReference type="Gene3D" id="3.40.50.880">
    <property type="match status" value="1"/>
</dbReference>
<dbReference type="Proteomes" id="UP000825228">
    <property type="component" value="Unassembled WGS sequence"/>
</dbReference>
<dbReference type="EMBL" id="JABUBU010000015">
    <property type="protein sequence ID" value="MBY6367890.1"/>
    <property type="molecule type" value="Genomic_DNA"/>
</dbReference>
<keyword evidence="1" id="KW-0805">Transcription regulation</keyword>
<dbReference type="Gene3D" id="1.10.10.60">
    <property type="entry name" value="Homeodomain-like"/>
    <property type="match status" value="1"/>
</dbReference>
<dbReference type="Pfam" id="PF12833">
    <property type="entry name" value="HTH_18"/>
    <property type="match status" value="1"/>
</dbReference>
<dbReference type="PANTHER" id="PTHR43130">
    <property type="entry name" value="ARAC-FAMILY TRANSCRIPTIONAL REGULATOR"/>
    <property type="match status" value="1"/>
</dbReference>
<dbReference type="CDD" id="cd03137">
    <property type="entry name" value="GATase1_AraC_1"/>
    <property type="match status" value="1"/>
</dbReference>
<keyword evidence="6" id="KW-1185">Reference proteome</keyword>
<dbReference type="InterPro" id="IPR018060">
    <property type="entry name" value="HTH_AraC"/>
</dbReference>
<evidence type="ECO:0000256" key="1">
    <source>
        <dbReference type="ARBA" id="ARBA00023015"/>
    </source>
</evidence>
<evidence type="ECO:0000313" key="6">
    <source>
        <dbReference type="Proteomes" id="UP000825228"/>
    </source>
</evidence>
<dbReference type="PANTHER" id="PTHR43130:SF3">
    <property type="entry name" value="HTH-TYPE TRANSCRIPTIONAL REGULATOR RV1931C"/>
    <property type="match status" value="1"/>
</dbReference>
<sequence>MLTKVVLPLLPLTEAFELGVACEVFGFDRSDEGLPVYDFSLIAAVPEPIRTRFGYSIDVPYDLDRLDDADLIVVPAGGTATTADGSYVCGTGNGSDLGDLEPLAEKLRAAVARGTRVASLCTGAFVLGAAGLLDGRRCTTHWRHAAQLAERFPAATVDSNVLYVQDDNVYTSAGTAAGIDLCLHIVRSAQGAAVANGIARRMVVPPHRDGGQAQYVAVPVPECDSDTLAPLIDWIAENLREDLSVDVLAARVSMSSRTFARRFQAETGTTPARWISDQRVLEAQRLLESTDLSVDAVADSVGFGSAAVLRQHFLRLRRTTPQSYRRTFRAVPVSV</sequence>
<evidence type="ECO:0000313" key="5">
    <source>
        <dbReference type="EMBL" id="MBY6367890.1"/>
    </source>
</evidence>
<dbReference type="PROSITE" id="PS01124">
    <property type="entry name" value="HTH_ARAC_FAMILY_2"/>
    <property type="match status" value="1"/>
</dbReference>
<keyword evidence="3" id="KW-0804">Transcription</keyword>
<proteinExistence type="predicted"/>
<dbReference type="InterPro" id="IPR018062">
    <property type="entry name" value="HTH_AraC-typ_CS"/>
</dbReference>
<dbReference type="InterPro" id="IPR052158">
    <property type="entry name" value="INH-QAR"/>
</dbReference>
<dbReference type="RefSeq" id="WP_222685154.1">
    <property type="nucleotide sequence ID" value="NZ_JABUBT010000019.1"/>
</dbReference>
<comment type="caution">
    <text evidence="5">The sequence shown here is derived from an EMBL/GenBank/DDBJ whole genome shotgun (WGS) entry which is preliminary data.</text>
</comment>
<reference evidence="5 6" key="1">
    <citation type="submission" date="2020-06" db="EMBL/GenBank/DDBJ databases">
        <title>Taxonomy, biology and ecology of Rhodococcus bacteria occurring in California pistachio and other woody hosts as revealed by genome sequence analyses.</title>
        <authorList>
            <person name="Gai Y."/>
            <person name="Riely B."/>
        </authorList>
    </citation>
    <scope>NUCLEOTIDE SEQUENCE [LARGE SCALE GENOMIC DNA]</scope>
    <source>
        <strain evidence="5 6">BP-281</strain>
    </source>
</reference>
<dbReference type="PROSITE" id="PS00041">
    <property type="entry name" value="HTH_ARAC_FAMILY_1"/>
    <property type="match status" value="1"/>
</dbReference>
<dbReference type="InterPro" id="IPR002818">
    <property type="entry name" value="DJ-1/PfpI"/>
</dbReference>
<protein>
    <submittedName>
        <fullName evidence="5">Helix-turn-helix domain-containing protein</fullName>
    </submittedName>
</protein>